<dbReference type="Proteomes" id="UP000673394">
    <property type="component" value="Unassembled WGS sequence"/>
</dbReference>
<accession>A0ABS5C696</accession>
<feature type="transmembrane region" description="Helical" evidence="9">
    <location>
        <begin position="271"/>
        <end position="290"/>
    </location>
</feature>
<gene>
    <name evidence="10" type="ORF">I8J30_02065</name>
</gene>
<feature type="transmembrane region" description="Helical" evidence="9">
    <location>
        <begin position="142"/>
        <end position="160"/>
    </location>
</feature>
<feature type="transmembrane region" description="Helical" evidence="9">
    <location>
        <begin position="214"/>
        <end position="235"/>
    </location>
</feature>
<sequence length="378" mass="42565">MKEKSLGFWPVFMMLTLSVGLSSHVILLPTVLEQCGRDAWMCGIIALVVLVPWATVFITGTMKRTKQINLRQWLRTRLSPFGAWILISPVILFLLHTSFQSFIQTTSWTSSTYLPETPQLVVMICFMTLIGFAVWNGLRAIAYMSCLLLPGVVFLGDFVMSANMPNKNYALLLPMMENGWFVPLQGAVYAASCLMELFMLLFIQHYFSGMMKNWQLLLQLCFIMLLMLGPAIGAITEFGPVEADKLLYPAFSQWRLVSIGKYVEHVDFFAIYQWISGAFVRISLGIALVLELIPLRKPKARLTFIVTVSLIYIVLCKILLAHLNAAQSIVQLTFILDIGIIVFVTTWLWLLSFKGVPKEGGLDEKSQQRAETGAANNL</sequence>
<evidence type="ECO:0000256" key="2">
    <source>
        <dbReference type="ARBA" id="ARBA00007998"/>
    </source>
</evidence>
<dbReference type="RefSeq" id="WP_210654932.1">
    <property type="nucleotide sequence ID" value="NZ_JAGKSP010000001.1"/>
</dbReference>
<evidence type="ECO:0000313" key="11">
    <source>
        <dbReference type="Proteomes" id="UP000673394"/>
    </source>
</evidence>
<keyword evidence="5 9" id="KW-0812">Transmembrane</keyword>
<dbReference type="InterPro" id="IPR004761">
    <property type="entry name" value="Spore_GerAB"/>
</dbReference>
<protein>
    <submittedName>
        <fullName evidence="10">GerAB/ArcD/ProY family transporter</fullName>
    </submittedName>
</protein>
<keyword evidence="3" id="KW-0813">Transport</keyword>
<evidence type="ECO:0000256" key="1">
    <source>
        <dbReference type="ARBA" id="ARBA00004141"/>
    </source>
</evidence>
<feature type="transmembrane region" description="Helical" evidence="9">
    <location>
        <begin position="81"/>
        <end position="99"/>
    </location>
</feature>
<keyword evidence="11" id="KW-1185">Reference proteome</keyword>
<dbReference type="Pfam" id="PF03845">
    <property type="entry name" value="Spore_permease"/>
    <property type="match status" value="1"/>
</dbReference>
<reference evidence="10 11" key="1">
    <citation type="submission" date="2021-04" db="EMBL/GenBank/DDBJ databases">
        <title>Paenibacillus sp. DLE-14 whole genome sequence.</title>
        <authorList>
            <person name="Ham Y.J."/>
        </authorList>
    </citation>
    <scope>NUCLEOTIDE SEQUENCE [LARGE SCALE GENOMIC DNA]</scope>
    <source>
        <strain evidence="10 11">DLE-14</strain>
    </source>
</reference>
<evidence type="ECO:0000256" key="5">
    <source>
        <dbReference type="ARBA" id="ARBA00022692"/>
    </source>
</evidence>
<evidence type="ECO:0000256" key="8">
    <source>
        <dbReference type="SAM" id="MobiDB-lite"/>
    </source>
</evidence>
<feature type="region of interest" description="Disordered" evidence="8">
    <location>
        <begin position="359"/>
        <end position="378"/>
    </location>
</feature>
<comment type="similarity">
    <text evidence="2">Belongs to the amino acid-polyamine-organocation (APC) superfamily. Spore germination protein (SGP) (TC 2.A.3.9) family.</text>
</comment>
<dbReference type="PANTHER" id="PTHR34975:SF2">
    <property type="entry name" value="SPORE GERMINATION PROTEIN A2"/>
    <property type="match status" value="1"/>
</dbReference>
<evidence type="ECO:0000256" key="7">
    <source>
        <dbReference type="ARBA" id="ARBA00023136"/>
    </source>
</evidence>
<feature type="transmembrane region" description="Helical" evidence="9">
    <location>
        <begin position="180"/>
        <end position="202"/>
    </location>
</feature>
<evidence type="ECO:0000256" key="9">
    <source>
        <dbReference type="SAM" id="Phobius"/>
    </source>
</evidence>
<feature type="transmembrane region" description="Helical" evidence="9">
    <location>
        <begin position="119"/>
        <end position="135"/>
    </location>
</feature>
<organism evidence="10 11">
    <name type="scientific">Paenibacillus lignilyticus</name>
    <dbReference type="NCBI Taxonomy" id="1172615"/>
    <lineage>
        <taxon>Bacteria</taxon>
        <taxon>Bacillati</taxon>
        <taxon>Bacillota</taxon>
        <taxon>Bacilli</taxon>
        <taxon>Bacillales</taxon>
        <taxon>Paenibacillaceae</taxon>
        <taxon>Paenibacillus</taxon>
    </lineage>
</organism>
<feature type="transmembrane region" description="Helical" evidence="9">
    <location>
        <begin position="39"/>
        <end position="60"/>
    </location>
</feature>
<evidence type="ECO:0000256" key="3">
    <source>
        <dbReference type="ARBA" id="ARBA00022448"/>
    </source>
</evidence>
<comment type="subcellular location">
    <subcellularLocation>
        <location evidence="1">Membrane</location>
        <topology evidence="1">Multi-pass membrane protein</topology>
    </subcellularLocation>
</comment>
<feature type="transmembrane region" description="Helical" evidence="9">
    <location>
        <begin position="7"/>
        <end position="27"/>
    </location>
</feature>
<proteinExistence type="inferred from homology"/>
<keyword evidence="6 9" id="KW-1133">Transmembrane helix</keyword>
<evidence type="ECO:0000256" key="6">
    <source>
        <dbReference type="ARBA" id="ARBA00022989"/>
    </source>
</evidence>
<dbReference type="PANTHER" id="PTHR34975">
    <property type="entry name" value="SPORE GERMINATION PROTEIN A2"/>
    <property type="match status" value="1"/>
</dbReference>
<keyword evidence="7 9" id="KW-0472">Membrane</keyword>
<name>A0ABS5C696_9BACL</name>
<evidence type="ECO:0000313" key="10">
    <source>
        <dbReference type="EMBL" id="MBP3961480.1"/>
    </source>
</evidence>
<feature type="transmembrane region" description="Helical" evidence="9">
    <location>
        <begin position="302"/>
        <end position="323"/>
    </location>
</feature>
<dbReference type="EMBL" id="JAGKSP010000001">
    <property type="protein sequence ID" value="MBP3961480.1"/>
    <property type="molecule type" value="Genomic_DNA"/>
</dbReference>
<feature type="transmembrane region" description="Helical" evidence="9">
    <location>
        <begin position="329"/>
        <end position="350"/>
    </location>
</feature>
<evidence type="ECO:0000256" key="4">
    <source>
        <dbReference type="ARBA" id="ARBA00022544"/>
    </source>
</evidence>
<comment type="caution">
    <text evidence="10">The sequence shown here is derived from an EMBL/GenBank/DDBJ whole genome shotgun (WGS) entry which is preliminary data.</text>
</comment>
<feature type="compositionally biased region" description="Basic and acidic residues" evidence="8">
    <location>
        <begin position="359"/>
        <end position="368"/>
    </location>
</feature>
<keyword evidence="4" id="KW-0309">Germination</keyword>